<reference evidence="13 14" key="1">
    <citation type="journal article" date="2015" name="Genome Announc.">
        <title>Bifidobacterium pseudolongum Strain PV8-2, Isolated from a Stool Sample of an Anemic Kenyan Infant.</title>
        <authorList>
            <person name="Vazquez-Gutierrez P."/>
            <person name="Lacroix C."/>
            <person name="Chassard C."/>
            <person name="Klumpp J."/>
            <person name="Stevens M.J."/>
            <person name="Jans C."/>
        </authorList>
    </citation>
    <scope>NUCLEOTIDE SEQUENCE [LARGE SCALE GENOMIC DNA]</scope>
    <source>
        <strain evidence="13 14">PV8-2</strain>
    </source>
</reference>
<dbReference type="Gene3D" id="2.40.30.30">
    <property type="entry name" value="Riboflavin kinase-like"/>
    <property type="match status" value="1"/>
</dbReference>
<evidence type="ECO:0000256" key="2">
    <source>
        <dbReference type="ARBA" id="ARBA00010214"/>
    </source>
</evidence>
<name>A0A0A7I6M1_9BIFI</name>
<accession>A0A0A7I6M1</accession>
<dbReference type="CDD" id="cd02064">
    <property type="entry name" value="FAD_synthetase_N"/>
    <property type="match status" value="1"/>
</dbReference>
<dbReference type="GO" id="GO:0005524">
    <property type="term" value="F:ATP binding"/>
    <property type="evidence" value="ECO:0007669"/>
    <property type="project" value="UniProtKB-KW"/>
</dbReference>
<dbReference type="GO" id="GO:0006747">
    <property type="term" value="P:FAD biosynthetic process"/>
    <property type="evidence" value="ECO:0007669"/>
    <property type="project" value="UniProtKB-UniPathway"/>
</dbReference>
<dbReference type="EMBL" id="CP007457">
    <property type="protein sequence ID" value="AIZ15902.1"/>
    <property type="molecule type" value="Genomic_DNA"/>
</dbReference>
<dbReference type="InterPro" id="IPR023468">
    <property type="entry name" value="Riboflavin_kinase"/>
</dbReference>
<dbReference type="InterPro" id="IPR015865">
    <property type="entry name" value="Riboflavin_kinase_bac/euk"/>
</dbReference>
<keyword evidence="14" id="KW-1185">Reference proteome</keyword>
<dbReference type="SMART" id="SM00904">
    <property type="entry name" value="Flavokinase"/>
    <property type="match status" value="1"/>
</dbReference>
<dbReference type="GO" id="GO:0003919">
    <property type="term" value="F:FMN adenylyltransferase activity"/>
    <property type="evidence" value="ECO:0007669"/>
    <property type="project" value="UniProtKB-EC"/>
</dbReference>
<evidence type="ECO:0000256" key="1">
    <source>
        <dbReference type="ARBA" id="ARBA00004726"/>
    </source>
</evidence>
<dbReference type="STRING" id="1447715.AH67_02285"/>
<comment type="similarity">
    <text evidence="2">Belongs to the RibF family.</text>
</comment>
<sequence>MNIIRLQPDITGTVAWPTLSASKKSVVTVGVFDGVHRGHQSVIKETVRIAKREKCFSVVIMFDPRPAFVHAYAAKNGGMEPTSDVQDTQKITGVDERLRMMNALHVDYVLIVRYDLEFAAKSFRFFLGQLVGKLGMRTLVLGEDARMGANLEGTVESIGQLAEGTGVFELVVVPDHGGHVFVPQQAAPRMPEGRGEPADPFEGLNKAEQRALTKRLNSKKVRVLSSTNVRWLLGQGRIMAANDVLGHTHGVEGTVVHGEERGRTIGFPTANVETPIDGYLPVDGVYAGWLIDLGPADEYEESQRAYSEAPEAGAEPISQQYTSGGVENRLAEHSPYRWPAAISIGRKPTFNEQSGHDERVLEAYALTDDWLDLYGHRVRCEFVGFLRPQIKFDSADDLAAELKRNADETRELTSRAS</sequence>
<evidence type="ECO:0000256" key="9">
    <source>
        <dbReference type="ARBA" id="ARBA00022840"/>
    </source>
</evidence>
<dbReference type="PANTHER" id="PTHR22749:SF6">
    <property type="entry name" value="RIBOFLAVIN KINASE"/>
    <property type="match status" value="1"/>
</dbReference>
<dbReference type="OrthoDB" id="9803667at2"/>
<dbReference type="InterPro" id="IPR023465">
    <property type="entry name" value="Riboflavin_kinase_dom_sf"/>
</dbReference>
<keyword evidence="6" id="KW-0548">Nucleotidyltransferase</keyword>
<comment type="pathway">
    <text evidence="1">Cofactor biosynthesis; FAD biosynthesis; FAD from FMN: step 1/1.</text>
</comment>
<feature type="domain" description="Riboflavin kinase" evidence="12">
    <location>
        <begin position="244"/>
        <end position="414"/>
    </location>
</feature>
<dbReference type="Proteomes" id="UP000030636">
    <property type="component" value="Chromosome"/>
</dbReference>
<evidence type="ECO:0000259" key="12">
    <source>
        <dbReference type="SMART" id="SM00904"/>
    </source>
</evidence>
<evidence type="ECO:0000313" key="13">
    <source>
        <dbReference type="EMBL" id="AIZ15902.1"/>
    </source>
</evidence>
<dbReference type="AlphaFoldDB" id="A0A0A7I6M1"/>
<dbReference type="InterPro" id="IPR014729">
    <property type="entry name" value="Rossmann-like_a/b/a_fold"/>
</dbReference>
<keyword evidence="4" id="KW-0288">FMN</keyword>
<dbReference type="SUPFAM" id="SSF52374">
    <property type="entry name" value="Nucleotidylyl transferase"/>
    <property type="match status" value="1"/>
</dbReference>
<dbReference type="KEGG" id="bpsp:AH67_02285"/>
<keyword evidence="5" id="KW-0808">Transferase</keyword>
<proteinExistence type="inferred from homology"/>
<protein>
    <submittedName>
        <fullName evidence="13">FAD synthase</fullName>
    </submittedName>
</protein>
<keyword evidence="3" id="KW-0285">Flavoprotein</keyword>
<dbReference type="GO" id="GO:0009231">
    <property type="term" value="P:riboflavin biosynthetic process"/>
    <property type="evidence" value="ECO:0007669"/>
    <property type="project" value="InterPro"/>
</dbReference>
<keyword evidence="9" id="KW-0067">ATP-binding</keyword>
<dbReference type="RefSeq" id="WP_022858244.1">
    <property type="nucleotide sequence ID" value="NZ_CP007457.1"/>
</dbReference>
<gene>
    <name evidence="13" type="ORF">AH67_02285</name>
</gene>
<evidence type="ECO:0000256" key="8">
    <source>
        <dbReference type="ARBA" id="ARBA00022827"/>
    </source>
</evidence>
<dbReference type="UniPathway" id="UPA00277">
    <property type="reaction ID" value="UER00407"/>
</dbReference>
<dbReference type="Pfam" id="PF01687">
    <property type="entry name" value="Flavokinase"/>
    <property type="match status" value="1"/>
</dbReference>
<dbReference type="HOGENOM" id="CLU_048437_0_0_11"/>
<dbReference type="SUPFAM" id="SSF82114">
    <property type="entry name" value="Riboflavin kinase-like"/>
    <property type="match status" value="1"/>
</dbReference>
<evidence type="ECO:0000256" key="5">
    <source>
        <dbReference type="ARBA" id="ARBA00022679"/>
    </source>
</evidence>
<dbReference type="PANTHER" id="PTHR22749">
    <property type="entry name" value="RIBOFLAVIN KINASE/FMN ADENYLYLTRANSFERASE"/>
    <property type="match status" value="1"/>
</dbReference>
<keyword evidence="8" id="KW-0274">FAD</keyword>
<organism evidence="13 14">
    <name type="scientific">Bifidobacterium pseudolongum PV8-2</name>
    <dbReference type="NCBI Taxonomy" id="1447715"/>
    <lineage>
        <taxon>Bacteria</taxon>
        <taxon>Bacillati</taxon>
        <taxon>Actinomycetota</taxon>
        <taxon>Actinomycetes</taxon>
        <taxon>Bifidobacteriales</taxon>
        <taxon>Bifidobacteriaceae</taxon>
        <taxon>Bifidobacterium</taxon>
    </lineage>
</organism>
<evidence type="ECO:0000256" key="11">
    <source>
        <dbReference type="ARBA" id="ARBA00049494"/>
    </source>
</evidence>
<dbReference type="Pfam" id="PF06574">
    <property type="entry name" value="FAD_syn"/>
    <property type="match status" value="1"/>
</dbReference>
<dbReference type="InterPro" id="IPR015864">
    <property type="entry name" value="FAD_synthase"/>
</dbReference>
<evidence type="ECO:0000256" key="3">
    <source>
        <dbReference type="ARBA" id="ARBA00022630"/>
    </source>
</evidence>
<comment type="catalytic activity">
    <reaction evidence="10">
        <text>riboflavin + ATP = FMN + ADP + H(+)</text>
        <dbReference type="Rhea" id="RHEA:14357"/>
        <dbReference type="ChEBI" id="CHEBI:15378"/>
        <dbReference type="ChEBI" id="CHEBI:30616"/>
        <dbReference type="ChEBI" id="CHEBI:57986"/>
        <dbReference type="ChEBI" id="CHEBI:58210"/>
        <dbReference type="ChEBI" id="CHEBI:456216"/>
        <dbReference type="EC" id="2.7.1.26"/>
    </reaction>
</comment>
<keyword evidence="7" id="KW-0547">Nucleotide-binding</keyword>
<comment type="catalytic activity">
    <reaction evidence="11">
        <text>FMN + ATP + H(+) = FAD + diphosphate</text>
        <dbReference type="Rhea" id="RHEA:17237"/>
        <dbReference type="ChEBI" id="CHEBI:15378"/>
        <dbReference type="ChEBI" id="CHEBI:30616"/>
        <dbReference type="ChEBI" id="CHEBI:33019"/>
        <dbReference type="ChEBI" id="CHEBI:57692"/>
        <dbReference type="ChEBI" id="CHEBI:58210"/>
        <dbReference type="EC" id="2.7.7.2"/>
    </reaction>
</comment>
<dbReference type="Gene3D" id="3.40.50.620">
    <property type="entry name" value="HUPs"/>
    <property type="match status" value="1"/>
</dbReference>
<evidence type="ECO:0000256" key="10">
    <source>
        <dbReference type="ARBA" id="ARBA00047880"/>
    </source>
</evidence>
<evidence type="ECO:0000313" key="14">
    <source>
        <dbReference type="Proteomes" id="UP000030636"/>
    </source>
</evidence>
<dbReference type="GO" id="GO:0009398">
    <property type="term" value="P:FMN biosynthetic process"/>
    <property type="evidence" value="ECO:0007669"/>
    <property type="project" value="TreeGrafter"/>
</dbReference>
<evidence type="ECO:0000256" key="4">
    <source>
        <dbReference type="ARBA" id="ARBA00022643"/>
    </source>
</evidence>
<evidence type="ECO:0000256" key="7">
    <source>
        <dbReference type="ARBA" id="ARBA00022741"/>
    </source>
</evidence>
<dbReference type="GO" id="GO:0008531">
    <property type="term" value="F:riboflavin kinase activity"/>
    <property type="evidence" value="ECO:0007669"/>
    <property type="project" value="UniProtKB-EC"/>
</dbReference>
<evidence type="ECO:0000256" key="6">
    <source>
        <dbReference type="ARBA" id="ARBA00022695"/>
    </source>
</evidence>